<dbReference type="PANTHER" id="PTHR31528">
    <property type="entry name" value="4-AMINO-5-HYDROXYMETHYL-2-METHYLPYRIMIDINE PHOSPHATE SYNTHASE THI11-RELATED"/>
    <property type="match status" value="1"/>
</dbReference>
<dbReference type="Proteomes" id="UP000321638">
    <property type="component" value="Unassembled WGS sequence"/>
</dbReference>
<dbReference type="Pfam" id="PF09084">
    <property type="entry name" value="NMT1"/>
    <property type="match status" value="1"/>
</dbReference>
<dbReference type="Gene3D" id="3.40.190.10">
    <property type="entry name" value="Periplasmic binding protein-like II"/>
    <property type="match status" value="2"/>
</dbReference>
<organism evidence="2 3">
    <name type="scientific">Vineibacter terrae</name>
    <dbReference type="NCBI Taxonomy" id="2586908"/>
    <lineage>
        <taxon>Bacteria</taxon>
        <taxon>Pseudomonadati</taxon>
        <taxon>Pseudomonadota</taxon>
        <taxon>Alphaproteobacteria</taxon>
        <taxon>Hyphomicrobiales</taxon>
        <taxon>Vineibacter</taxon>
    </lineage>
</organism>
<evidence type="ECO:0000313" key="3">
    <source>
        <dbReference type="Proteomes" id="UP000321638"/>
    </source>
</evidence>
<dbReference type="PROSITE" id="PS51318">
    <property type="entry name" value="TAT"/>
    <property type="match status" value="1"/>
</dbReference>
<dbReference type="RefSeq" id="WP_147846109.1">
    <property type="nucleotide sequence ID" value="NZ_VDUZ01000005.1"/>
</dbReference>
<dbReference type="OrthoDB" id="9815602at2"/>
<dbReference type="InterPro" id="IPR027939">
    <property type="entry name" value="NMT1/THI5"/>
</dbReference>
<dbReference type="SUPFAM" id="SSF53850">
    <property type="entry name" value="Periplasmic binding protein-like II"/>
    <property type="match status" value="1"/>
</dbReference>
<dbReference type="PANTHER" id="PTHR31528:SF3">
    <property type="entry name" value="THIAMINE BIOSYNTHESIS PROTEIN HI_0357-RELATED"/>
    <property type="match status" value="1"/>
</dbReference>
<dbReference type="InterPro" id="IPR006311">
    <property type="entry name" value="TAT_signal"/>
</dbReference>
<comment type="caution">
    <text evidence="2">The sequence shown here is derived from an EMBL/GenBank/DDBJ whole genome shotgun (WGS) entry which is preliminary data.</text>
</comment>
<sequence>MTGSTSKADRAGLGRRRLLQAGAGVTAAAALPARVFAQTPRTVKFTLPWLAQGATAYSYIAQDQGYFKKRGLNVEISRGYGSLAAAQSIGGGQFEFGLVSTGATIVGAANGLPLVALGTTNYDAYMGILVRPESPIRKPKDLEGRKVGGVLTSVETPFWPAFAKLAGIDLAKVNYIQADSRVLERMLVEKQVEAAICVTSTSYALAKAIGVEPRAMLWSDFGLNFYSNNIVTRPDVLQKDAALCQGMTEALLEGLAFSLQDPDAALDIFMRKVPELALTQGGREFARLGQGFMLASVVRPEAQDNSLGYTDMAKIKGMVDLVMDYAVDKGKAKRPDEQALFTNKFVGAIRLSPAQWETVKRKTSEFPKLLS</sequence>
<evidence type="ECO:0000313" key="2">
    <source>
        <dbReference type="EMBL" id="TXL79601.1"/>
    </source>
</evidence>
<dbReference type="InterPro" id="IPR015168">
    <property type="entry name" value="SsuA/THI5"/>
</dbReference>
<dbReference type="AlphaFoldDB" id="A0A5C8PTA3"/>
<evidence type="ECO:0000259" key="1">
    <source>
        <dbReference type="Pfam" id="PF09084"/>
    </source>
</evidence>
<keyword evidence="3" id="KW-1185">Reference proteome</keyword>
<dbReference type="GO" id="GO:0009228">
    <property type="term" value="P:thiamine biosynthetic process"/>
    <property type="evidence" value="ECO:0007669"/>
    <property type="project" value="InterPro"/>
</dbReference>
<gene>
    <name evidence="2" type="ORF">FHP25_06615</name>
</gene>
<feature type="domain" description="SsuA/THI5-like" evidence="1">
    <location>
        <begin position="58"/>
        <end position="265"/>
    </location>
</feature>
<protein>
    <submittedName>
        <fullName evidence="2">ABC transporter substrate-binding protein</fullName>
    </submittedName>
</protein>
<dbReference type="EMBL" id="VDUZ01000005">
    <property type="protein sequence ID" value="TXL79601.1"/>
    <property type="molecule type" value="Genomic_DNA"/>
</dbReference>
<accession>A0A5C8PTA3</accession>
<proteinExistence type="predicted"/>
<reference evidence="2 3" key="1">
    <citation type="submission" date="2019-06" db="EMBL/GenBank/DDBJ databases">
        <title>New taxonomy in bacterial strain CC-CFT640, isolated from vineyard.</title>
        <authorList>
            <person name="Lin S.-Y."/>
            <person name="Tsai C.-F."/>
            <person name="Young C.-C."/>
        </authorList>
    </citation>
    <scope>NUCLEOTIDE SEQUENCE [LARGE SCALE GENOMIC DNA]</scope>
    <source>
        <strain evidence="2 3">CC-CFT640</strain>
    </source>
</reference>
<name>A0A5C8PTA3_9HYPH</name>